<comment type="caution">
    <text evidence="2">The sequence shown here is derived from an EMBL/GenBank/DDBJ whole genome shotgun (WGS) entry which is preliminary data.</text>
</comment>
<accession>A0AAW8TPX2</accession>
<dbReference type="AlphaFoldDB" id="A0AAW8TPX2"/>
<dbReference type="PROSITE" id="PS51459">
    <property type="entry name" value="FIDO"/>
    <property type="match status" value="1"/>
</dbReference>
<dbReference type="Gene3D" id="1.20.120.1870">
    <property type="entry name" value="Fic/DOC protein, Fido domain"/>
    <property type="match status" value="1"/>
</dbReference>
<dbReference type="NCBIfam" id="TIGR01550">
    <property type="entry name" value="DOC_P1"/>
    <property type="match status" value="1"/>
</dbReference>
<dbReference type="PANTHER" id="PTHR39426:SF1">
    <property type="entry name" value="HOMOLOGY TO DEATH-ON-CURING PROTEIN OF PHAGE P1"/>
    <property type="match status" value="1"/>
</dbReference>
<name>A0AAW8TPX2_9ENTE</name>
<protein>
    <submittedName>
        <fullName evidence="2">Type II toxin-antitoxin system death-on-curing family toxin</fullName>
    </submittedName>
</protein>
<sequence length="124" mass="14398">MEYTIKVHDLIIDEIGGLKGIKDYGQLEIVLANIQNDLYYPTFADKLTHLMYSVVQLHMFLYANKRLALLLGTYFININHYSYYTDIFSERMENVLDDVASGKISKEQLKEISIELLELDEIKG</sequence>
<dbReference type="InterPro" id="IPR053737">
    <property type="entry name" value="Type_II_TA_Toxin"/>
</dbReference>
<dbReference type="EMBL" id="JARQBI010000001">
    <property type="protein sequence ID" value="MDT2795834.1"/>
    <property type="molecule type" value="Genomic_DNA"/>
</dbReference>
<evidence type="ECO:0000313" key="3">
    <source>
        <dbReference type="Proteomes" id="UP001255696"/>
    </source>
</evidence>
<feature type="domain" description="Fido" evidence="1">
    <location>
        <begin position="1"/>
        <end position="118"/>
    </location>
</feature>
<proteinExistence type="predicted"/>
<dbReference type="Pfam" id="PF02661">
    <property type="entry name" value="Fic"/>
    <property type="match status" value="1"/>
</dbReference>
<evidence type="ECO:0000259" key="1">
    <source>
        <dbReference type="PROSITE" id="PS51459"/>
    </source>
</evidence>
<dbReference type="InterPro" id="IPR003812">
    <property type="entry name" value="Fido"/>
</dbReference>
<gene>
    <name evidence="2" type="ORF">P7H47_00910</name>
</gene>
<evidence type="ECO:0000313" key="2">
    <source>
        <dbReference type="EMBL" id="MDT2795834.1"/>
    </source>
</evidence>
<dbReference type="InterPro" id="IPR006440">
    <property type="entry name" value="Doc"/>
</dbReference>
<dbReference type="RefSeq" id="WP_311897093.1">
    <property type="nucleotide sequence ID" value="NZ_CP184653.1"/>
</dbReference>
<dbReference type="PANTHER" id="PTHR39426">
    <property type="entry name" value="HOMOLOGY TO DEATH-ON-CURING PROTEIN OF PHAGE P1"/>
    <property type="match status" value="1"/>
</dbReference>
<reference evidence="2" key="1">
    <citation type="submission" date="2023-03" db="EMBL/GenBank/DDBJ databases">
        <authorList>
            <person name="Shen W."/>
            <person name="Cai J."/>
        </authorList>
    </citation>
    <scope>NUCLEOTIDE SEQUENCE</scope>
    <source>
        <strain evidence="2">B245-2</strain>
    </source>
</reference>
<organism evidence="2 3">
    <name type="scientific">Enterococcus cecorum</name>
    <dbReference type="NCBI Taxonomy" id="44008"/>
    <lineage>
        <taxon>Bacteria</taxon>
        <taxon>Bacillati</taxon>
        <taxon>Bacillota</taxon>
        <taxon>Bacilli</taxon>
        <taxon>Lactobacillales</taxon>
        <taxon>Enterococcaceae</taxon>
        <taxon>Enterococcus</taxon>
    </lineage>
</organism>
<dbReference type="Proteomes" id="UP001255696">
    <property type="component" value="Unassembled WGS sequence"/>
</dbReference>
<dbReference type="GO" id="GO:0016301">
    <property type="term" value="F:kinase activity"/>
    <property type="evidence" value="ECO:0007669"/>
    <property type="project" value="InterPro"/>
</dbReference>